<dbReference type="RefSeq" id="WP_306041260.1">
    <property type="nucleotide sequence ID" value="NZ_CP132306.1"/>
</dbReference>
<dbReference type="EMBL" id="CP132306">
    <property type="protein sequence ID" value="WLS01041.1"/>
    <property type="molecule type" value="Genomic_DNA"/>
</dbReference>
<proteinExistence type="predicted"/>
<dbReference type="AlphaFoldDB" id="A0AA50CQP4"/>
<sequence>MSEHKGARLALDALPPALGLIADRGYDSAWFRQQLEPRGIEPCIRRTKTLVIGVSVKTLVISCGWYM</sequence>
<geneLocation type="plasmid" evidence="1 2">
    <name>unnamed4</name>
</geneLocation>
<evidence type="ECO:0000313" key="2">
    <source>
        <dbReference type="Proteomes" id="UP001234585"/>
    </source>
</evidence>
<gene>
    <name evidence="1" type="ORF">Q9313_26305</name>
</gene>
<keyword evidence="1" id="KW-0614">Plasmid</keyword>
<name>A0AA50CQP4_9HYPH</name>
<protein>
    <submittedName>
        <fullName evidence="1">Uncharacterized protein</fullName>
    </submittedName>
</protein>
<keyword evidence="2" id="KW-1185">Reference proteome</keyword>
<dbReference type="Proteomes" id="UP001234585">
    <property type="component" value="Plasmid unnamed4"/>
</dbReference>
<evidence type="ECO:0000313" key="1">
    <source>
        <dbReference type="EMBL" id="WLS01041.1"/>
    </source>
</evidence>
<accession>A0AA50CQP4</accession>
<organism evidence="1 2">
    <name type="scientific">Shinella sumterensis</name>
    <dbReference type="NCBI Taxonomy" id="1967501"/>
    <lineage>
        <taxon>Bacteria</taxon>
        <taxon>Pseudomonadati</taxon>
        <taxon>Pseudomonadota</taxon>
        <taxon>Alphaproteobacteria</taxon>
        <taxon>Hyphomicrobiales</taxon>
        <taxon>Rhizobiaceae</taxon>
        <taxon>Shinella</taxon>
    </lineage>
</organism>
<reference evidence="1 2" key="1">
    <citation type="submission" date="2023-08" db="EMBL/GenBank/DDBJ databases">
        <title>Pathogen: clinical or host-associated sample.</title>
        <authorList>
            <person name="Hergert J."/>
            <person name="Casey R."/>
            <person name="Wagner J."/>
            <person name="Young E.L."/>
            <person name="Oakeson K.F."/>
        </authorList>
    </citation>
    <scope>NUCLEOTIDE SEQUENCE [LARGE SCALE GENOMIC DNA]</scope>
    <source>
        <strain evidence="1 2">1760953</strain>
        <plasmid evidence="1 2">unnamed4</plasmid>
    </source>
</reference>